<reference evidence="1" key="1">
    <citation type="submission" date="2021-02" db="EMBL/GenBank/DDBJ databases">
        <authorList>
            <person name="Nowell W R."/>
        </authorList>
    </citation>
    <scope>NUCLEOTIDE SEQUENCE</scope>
</reference>
<feature type="non-terminal residue" evidence="1">
    <location>
        <position position="68"/>
    </location>
</feature>
<name>A0A8S2TW11_9BILA</name>
<evidence type="ECO:0000313" key="1">
    <source>
        <dbReference type="EMBL" id="CAF4301023.1"/>
    </source>
</evidence>
<accession>A0A8S2TW11</accession>
<comment type="caution">
    <text evidence="1">The sequence shown here is derived from an EMBL/GenBank/DDBJ whole genome shotgun (WGS) entry which is preliminary data.</text>
</comment>
<gene>
    <name evidence="1" type="ORF">BYL167_LOCUS27493</name>
</gene>
<dbReference type="Proteomes" id="UP000681967">
    <property type="component" value="Unassembled WGS sequence"/>
</dbReference>
<protein>
    <submittedName>
        <fullName evidence="1">Uncharacterized protein</fullName>
    </submittedName>
</protein>
<evidence type="ECO:0000313" key="2">
    <source>
        <dbReference type="Proteomes" id="UP000681967"/>
    </source>
</evidence>
<proteinExistence type="predicted"/>
<dbReference type="AlphaFoldDB" id="A0A8S2TW11"/>
<dbReference type="EMBL" id="CAJOBH010035675">
    <property type="protein sequence ID" value="CAF4301023.1"/>
    <property type="molecule type" value="Genomic_DNA"/>
</dbReference>
<organism evidence="1 2">
    <name type="scientific">Rotaria magnacalcarata</name>
    <dbReference type="NCBI Taxonomy" id="392030"/>
    <lineage>
        <taxon>Eukaryota</taxon>
        <taxon>Metazoa</taxon>
        <taxon>Spiralia</taxon>
        <taxon>Gnathifera</taxon>
        <taxon>Rotifera</taxon>
        <taxon>Eurotatoria</taxon>
        <taxon>Bdelloidea</taxon>
        <taxon>Philodinida</taxon>
        <taxon>Philodinidae</taxon>
        <taxon>Rotaria</taxon>
    </lineage>
</organism>
<sequence length="68" mass="7991">MISLLKKVIVPLVKNIKELKIETKNQILTAIQVLEKPLNIQAEELRKKYKYQVESQQRNRLEPSSITM</sequence>